<dbReference type="Gene3D" id="1.20.1600.10">
    <property type="entry name" value="Outer membrane efflux proteins (OEP)"/>
    <property type="match status" value="1"/>
</dbReference>
<gene>
    <name evidence="1" type="ORF">LDC_2237</name>
</gene>
<dbReference type="InterPro" id="IPR003423">
    <property type="entry name" value="OMP_efflux"/>
</dbReference>
<dbReference type="SUPFAM" id="SSF56954">
    <property type="entry name" value="Outer membrane efflux proteins (OEP)"/>
    <property type="match status" value="1"/>
</dbReference>
<dbReference type="AlphaFoldDB" id="D9PL14"/>
<dbReference type="PANTHER" id="PTHR30203:SF32">
    <property type="entry name" value="CATION EFFLUX SYSTEM PROTEIN CUSC"/>
    <property type="match status" value="1"/>
</dbReference>
<dbReference type="InterPro" id="IPR010131">
    <property type="entry name" value="MdtP/NodT-like"/>
</dbReference>
<accession>D9PL14</accession>
<protein>
    <submittedName>
        <fullName evidence="1">Outer membrane efflux pump protein</fullName>
    </submittedName>
</protein>
<name>D9PL14_9ZZZZ</name>
<proteinExistence type="predicted"/>
<dbReference type="EMBL" id="ADZX01000673">
    <property type="protein sequence ID" value="EFK95749.1"/>
    <property type="molecule type" value="Genomic_DNA"/>
</dbReference>
<dbReference type="PANTHER" id="PTHR30203">
    <property type="entry name" value="OUTER MEMBRANE CATION EFFLUX PROTEIN"/>
    <property type="match status" value="1"/>
</dbReference>
<sequence>MAQVPAATLAQRPDLYIAERDVLAASADVVQAEAQRLPRIMLSGNLGAMGSAAGGFSASGTVWSVGPLAVSLPIFDGGTRRAEAHAARARYDATVQIYAGRLREAVREVEELLLALHSSALRERDLEAAAEGFQRAYDATRTRQRAGVATLFELEDARRMALIAQSALIELQRERIAAWIALYRSLGGGWTTEAVRHAASAS</sequence>
<evidence type="ECO:0000313" key="1">
    <source>
        <dbReference type="EMBL" id="EFK95749.1"/>
    </source>
</evidence>
<reference evidence="1" key="1">
    <citation type="submission" date="2010-07" db="EMBL/GenBank/DDBJ databases">
        <authorList>
            <consortium name="CONSOLIDER consortium CSD2007-00005"/>
            <person name="Guazzaroni M.-E."/>
            <person name="Richter M."/>
            <person name="Garcia-Salamanca A."/>
            <person name="Yarza P."/>
            <person name="Ferrer M."/>
        </authorList>
    </citation>
    <scope>NUCLEOTIDE SEQUENCE</scope>
</reference>
<dbReference type="Pfam" id="PF02321">
    <property type="entry name" value="OEP"/>
    <property type="match status" value="1"/>
</dbReference>
<comment type="caution">
    <text evidence="1">The sequence shown here is derived from an EMBL/GenBank/DDBJ whole genome shotgun (WGS) entry which is preliminary data.</text>
</comment>
<organism evidence="1">
    <name type="scientific">sediment metagenome</name>
    <dbReference type="NCBI Taxonomy" id="749907"/>
    <lineage>
        <taxon>unclassified sequences</taxon>
        <taxon>metagenomes</taxon>
        <taxon>ecological metagenomes</taxon>
    </lineage>
</organism>
<dbReference type="GO" id="GO:0015562">
    <property type="term" value="F:efflux transmembrane transporter activity"/>
    <property type="evidence" value="ECO:0007669"/>
    <property type="project" value="InterPro"/>
</dbReference>
<dbReference type="Gene3D" id="2.20.200.10">
    <property type="entry name" value="Outer membrane efflux proteins (OEP)"/>
    <property type="match status" value="1"/>
</dbReference>
<reference evidence="1" key="2">
    <citation type="journal article" date="2011" name="Microb. Ecol.">
        <title>Taxonomic and Functional Metagenomic Profiling of the Microbial Community in the Anoxic Sediment of a Sub-saline Shallow Lake (Laguna de Carrizo, Central Spain).</title>
        <authorList>
            <person name="Ferrer M."/>
            <person name="Guazzaroni M.E."/>
            <person name="Richter M."/>
            <person name="Garcia-Salamanca A."/>
            <person name="Yarza P."/>
            <person name="Suarez-Suarez A."/>
            <person name="Solano J."/>
            <person name="Alcaide M."/>
            <person name="van Dillewijn P."/>
            <person name="Molina-Henares M.A."/>
            <person name="Lopez-Cortes N."/>
            <person name="Al-Ramahi Y."/>
            <person name="Guerrero C."/>
            <person name="Acosta A."/>
            <person name="de Eugenio L.I."/>
            <person name="Martinez V."/>
            <person name="Marques S."/>
            <person name="Rojo F."/>
            <person name="Santero E."/>
            <person name="Genilloud O."/>
            <person name="Perez-Perez J."/>
            <person name="Rossello-Mora R."/>
            <person name="Ramos J.L."/>
        </authorList>
    </citation>
    <scope>NUCLEOTIDE SEQUENCE</scope>
</reference>